<keyword evidence="22" id="KW-1185">Reference proteome</keyword>
<evidence type="ECO:0000256" key="3">
    <source>
        <dbReference type="ARBA" id="ARBA00004496"/>
    </source>
</evidence>
<evidence type="ECO:0000256" key="17">
    <source>
        <dbReference type="ARBA" id="ARBA00031026"/>
    </source>
</evidence>
<dbReference type="GO" id="GO:0005829">
    <property type="term" value="C:cytosol"/>
    <property type="evidence" value="ECO:0007669"/>
    <property type="project" value="TreeGrafter"/>
</dbReference>
<keyword evidence="13 19" id="KW-0573">Peptidoglycan synthesis</keyword>
<dbReference type="InterPro" id="IPR006094">
    <property type="entry name" value="Oxid_FAD_bind_N"/>
</dbReference>
<comment type="pathway">
    <text evidence="4 19">Cell wall biogenesis; peptidoglycan biosynthesis.</text>
</comment>
<proteinExistence type="inferred from homology"/>
<dbReference type="EC" id="1.3.1.98" evidence="5 19"/>
<protein>
    <recommendedName>
        <fullName evidence="6 19">UDP-N-acetylenolpyruvoylglucosamine reductase</fullName>
        <ecNumber evidence="5 19">1.3.1.98</ecNumber>
    </recommendedName>
    <alternativeName>
        <fullName evidence="17 19">UDP-N-acetylmuramate dehydrogenase</fullName>
    </alternativeName>
</protein>
<dbReference type="Pfam" id="PF01565">
    <property type="entry name" value="FAD_binding_4"/>
    <property type="match status" value="1"/>
</dbReference>
<evidence type="ECO:0000256" key="8">
    <source>
        <dbReference type="ARBA" id="ARBA00022618"/>
    </source>
</evidence>
<dbReference type="PANTHER" id="PTHR21071:SF4">
    <property type="entry name" value="UDP-N-ACETYLENOLPYRUVOYLGLUCOSAMINE REDUCTASE"/>
    <property type="match status" value="1"/>
</dbReference>
<dbReference type="InterPro" id="IPR016169">
    <property type="entry name" value="FAD-bd_PCMH_sub2"/>
</dbReference>
<dbReference type="AlphaFoldDB" id="A0A5A8F7Y0"/>
<dbReference type="InterPro" id="IPR003170">
    <property type="entry name" value="MurB"/>
</dbReference>
<evidence type="ECO:0000256" key="2">
    <source>
        <dbReference type="ARBA" id="ARBA00003921"/>
    </source>
</evidence>
<dbReference type="HAMAP" id="MF_00037">
    <property type="entry name" value="MurB"/>
    <property type="match status" value="1"/>
</dbReference>
<evidence type="ECO:0000256" key="1">
    <source>
        <dbReference type="ARBA" id="ARBA00001974"/>
    </source>
</evidence>
<keyword evidence="15 19" id="KW-0131">Cell cycle</keyword>
<evidence type="ECO:0000256" key="13">
    <source>
        <dbReference type="ARBA" id="ARBA00022984"/>
    </source>
</evidence>
<keyword evidence="14 19" id="KW-0560">Oxidoreductase</keyword>
<evidence type="ECO:0000256" key="15">
    <source>
        <dbReference type="ARBA" id="ARBA00023306"/>
    </source>
</evidence>
<dbReference type="PANTHER" id="PTHR21071">
    <property type="entry name" value="UDP-N-ACETYLENOLPYRUVOYLGLUCOSAMINE REDUCTASE"/>
    <property type="match status" value="1"/>
</dbReference>
<dbReference type="GO" id="GO:0009252">
    <property type="term" value="P:peptidoglycan biosynthetic process"/>
    <property type="evidence" value="ECO:0007669"/>
    <property type="project" value="UniProtKB-UniRule"/>
</dbReference>
<feature type="active site" evidence="19">
    <location>
        <position position="282"/>
    </location>
</feature>
<keyword evidence="12 19" id="KW-0133">Cell shape</keyword>
<evidence type="ECO:0000256" key="14">
    <source>
        <dbReference type="ARBA" id="ARBA00023002"/>
    </source>
</evidence>
<keyword evidence="9 19" id="KW-0285">Flavoprotein</keyword>
<dbReference type="InterPro" id="IPR036635">
    <property type="entry name" value="MurB_C_sf"/>
</dbReference>
<evidence type="ECO:0000256" key="5">
    <source>
        <dbReference type="ARBA" id="ARBA00012518"/>
    </source>
</evidence>
<dbReference type="SUPFAM" id="SSF56194">
    <property type="entry name" value="Uridine diphospho-N-Acetylenolpyruvylglucosamine reductase, MurB, C-terminal domain"/>
    <property type="match status" value="1"/>
</dbReference>
<feature type="active site" evidence="19">
    <location>
        <position position="163"/>
    </location>
</feature>
<dbReference type="EMBL" id="VFJB01000004">
    <property type="protein sequence ID" value="KAA0258372.1"/>
    <property type="molecule type" value="Genomic_DNA"/>
</dbReference>
<dbReference type="GO" id="GO:0071949">
    <property type="term" value="F:FAD binding"/>
    <property type="evidence" value="ECO:0007669"/>
    <property type="project" value="InterPro"/>
</dbReference>
<keyword evidence="8 19" id="KW-0132">Cell division</keyword>
<evidence type="ECO:0000259" key="20">
    <source>
        <dbReference type="PROSITE" id="PS51387"/>
    </source>
</evidence>
<evidence type="ECO:0000256" key="4">
    <source>
        <dbReference type="ARBA" id="ARBA00004752"/>
    </source>
</evidence>
<comment type="cofactor">
    <cofactor evidence="1 19">
        <name>FAD</name>
        <dbReference type="ChEBI" id="CHEBI:57692"/>
    </cofactor>
</comment>
<dbReference type="GO" id="GO:0008762">
    <property type="term" value="F:UDP-N-acetylmuramate dehydrogenase activity"/>
    <property type="evidence" value="ECO:0007669"/>
    <property type="project" value="UniProtKB-UniRule"/>
</dbReference>
<name>A0A5A8F7Y0_9BACT</name>
<dbReference type="OrthoDB" id="9804753at2"/>
<dbReference type="NCBIfam" id="NF010480">
    <property type="entry name" value="PRK13905.1"/>
    <property type="match status" value="1"/>
</dbReference>
<dbReference type="NCBIfam" id="TIGR00179">
    <property type="entry name" value="murB"/>
    <property type="match status" value="1"/>
</dbReference>
<dbReference type="Pfam" id="PF02873">
    <property type="entry name" value="MurB_C"/>
    <property type="match status" value="1"/>
</dbReference>
<feature type="domain" description="FAD-binding PCMH-type" evidence="20">
    <location>
        <begin position="17"/>
        <end position="183"/>
    </location>
</feature>
<dbReference type="Gene3D" id="3.30.43.10">
    <property type="entry name" value="Uridine Diphospho-n-acetylenolpyruvylglucosamine Reductase, domain 2"/>
    <property type="match status" value="1"/>
</dbReference>
<dbReference type="RefSeq" id="WP_149265929.1">
    <property type="nucleotide sequence ID" value="NZ_VFJB01000004.1"/>
</dbReference>
<keyword evidence="16 19" id="KW-0961">Cell wall biogenesis/degradation</keyword>
<dbReference type="GO" id="GO:0071555">
    <property type="term" value="P:cell wall organization"/>
    <property type="evidence" value="ECO:0007669"/>
    <property type="project" value="UniProtKB-KW"/>
</dbReference>
<evidence type="ECO:0000256" key="9">
    <source>
        <dbReference type="ARBA" id="ARBA00022630"/>
    </source>
</evidence>
<dbReference type="Proteomes" id="UP000322876">
    <property type="component" value="Unassembled WGS sequence"/>
</dbReference>
<comment type="catalytic activity">
    <reaction evidence="18 19">
        <text>UDP-N-acetyl-alpha-D-muramate + NADP(+) = UDP-N-acetyl-3-O-(1-carboxyvinyl)-alpha-D-glucosamine + NADPH + H(+)</text>
        <dbReference type="Rhea" id="RHEA:12248"/>
        <dbReference type="ChEBI" id="CHEBI:15378"/>
        <dbReference type="ChEBI" id="CHEBI:57783"/>
        <dbReference type="ChEBI" id="CHEBI:58349"/>
        <dbReference type="ChEBI" id="CHEBI:68483"/>
        <dbReference type="ChEBI" id="CHEBI:70757"/>
        <dbReference type="EC" id="1.3.1.98"/>
    </reaction>
</comment>
<accession>A0A5A8F7Y0</accession>
<evidence type="ECO:0000256" key="18">
    <source>
        <dbReference type="ARBA" id="ARBA00048914"/>
    </source>
</evidence>
<dbReference type="SUPFAM" id="SSF56176">
    <property type="entry name" value="FAD-binding/transporter-associated domain-like"/>
    <property type="match status" value="1"/>
</dbReference>
<dbReference type="InterPro" id="IPR016166">
    <property type="entry name" value="FAD-bd_PCMH"/>
</dbReference>
<evidence type="ECO:0000256" key="11">
    <source>
        <dbReference type="ARBA" id="ARBA00022857"/>
    </source>
</evidence>
<evidence type="ECO:0000313" key="21">
    <source>
        <dbReference type="EMBL" id="KAA0258372.1"/>
    </source>
</evidence>
<evidence type="ECO:0000256" key="19">
    <source>
        <dbReference type="HAMAP-Rule" id="MF_00037"/>
    </source>
</evidence>
<evidence type="ECO:0000256" key="16">
    <source>
        <dbReference type="ARBA" id="ARBA00023316"/>
    </source>
</evidence>
<dbReference type="UniPathway" id="UPA00219"/>
<dbReference type="Gene3D" id="3.90.78.10">
    <property type="entry name" value="UDP-N-acetylenolpyruvoylglucosamine reductase, C-terminal domain"/>
    <property type="match status" value="1"/>
</dbReference>
<evidence type="ECO:0000256" key="12">
    <source>
        <dbReference type="ARBA" id="ARBA00022960"/>
    </source>
</evidence>
<reference evidence="21 22" key="1">
    <citation type="submission" date="2019-06" db="EMBL/GenBank/DDBJ databases">
        <title>Genomic insights into carbon and energy metabolism of Deferribacter autotrophicus revealed new metabolic traits in the phylum Deferribacteres.</title>
        <authorList>
            <person name="Slobodkin A.I."/>
            <person name="Slobodkina G.B."/>
            <person name="Allioux M."/>
            <person name="Alain K."/>
            <person name="Jebbar M."/>
            <person name="Shadrin V."/>
            <person name="Kublanov I.V."/>
            <person name="Toshchakov S.V."/>
            <person name="Bonch-Osmolovskaya E.A."/>
        </authorList>
    </citation>
    <scope>NUCLEOTIDE SEQUENCE [LARGE SCALE GENOMIC DNA]</scope>
    <source>
        <strain evidence="21 22">SL50</strain>
    </source>
</reference>
<evidence type="ECO:0000256" key="6">
    <source>
        <dbReference type="ARBA" id="ARBA00015188"/>
    </source>
</evidence>
<dbReference type="Gene3D" id="3.30.465.10">
    <property type="match status" value="1"/>
</dbReference>
<evidence type="ECO:0000256" key="7">
    <source>
        <dbReference type="ARBA" id="ARBA00022490"/>
    </source>
</evidence>
<comment type="similarity">
    <text evidence="19">Belongs to the MurB family.</text>
</comment>
<organism evidence="21 22">
    <name type="scientific">Deferribacter autotrophicus</name>
    <dbReference type="NCBI Taxonomy" id="500465"/>
    <lineage>
        <taxon>Bacteria</taxon>
        <taxon>Pseudomonadati</taxon>
        <taxon>Deferribacterota</taxon>
        <taxon>Deferribacteres</taxon>
        <taxon>Deferribacterales</taxon>
        <taxon>Deferribacteraceae</taxon>
        <taxon>Deferribacter</taxon>
    </lineage>
</organism>
<comment type="subcellular location">
    <subcellularLocation>
        <location evidence="3 19">Cytoplasm</location>
    </subcellularLocation>
</comment>
<feature type="active site" description="Proton donor" evidence="19">
    <location>
        <position position="212"/>
    </location>
</feature>
<evidence type="ECO:0000256" key="10">
    <source>
        <dbReference type="ARBA" id="ARBA00022827"/>
    </source>
</evidence>
<keyword evidence="7 19" id="KW-0963">Cytoplasm</keyword>
<evidence type="ECO:0000313" key="22">
    <source>
        <dbReference type="Proteomes" id="UP000322876"/>
    </source>
</evidence>
<dbReference type="GO" id="GO:0008360">
    <property type="term" value="P:regulation of cell shape"/>
    <property type="evidence" value="ECO:0007669"/>
    <property type="project" value="UniProtKB-KW"/>
</dbReference>
<comment type="function">
    <text evidence="2 19">Cell wall formation.</text>
</comment>
<sequence length="287" mass="31767">MIRIIENEPLSKHTTYRVGGPAKYFIMPVTNDELIETISWAKSKKLSYEIIGFGSNVLFMDEGFEGVVVSTALLNRWILDKKEFLVAGCGVGLMELVEFAVHKGIAGFEKLAGIPGSVGGAVKMNAGAFGIEMKDILVDCLVYDIDKNDVEVIKNEDCVFSYRKAKGLENKIILSARFLRKRGEIKELEKIKNDILVRREDKQPLEFASCGSVFKRPTGDYAGRLIEEAGLKGFSIGGAKVSEKHANFIVNCGDAKSKDILAIIDHVQSTVYKKFGILLEPEVKIIK</sequence>
<gene>
    <name evidence="19 21" type="primary">murB</name>
    <name evidence="21" type="ORF">FHQ18_04215</name>
</gene>
<dbReference type="GO" id="GO:0051301">
    <property type="term" value="P:cell division"/>
    <property type="evidence" value="ECO:0007669"/>
    <property type="project" value="UniProtKB-KW"/>
</dbReference>
<keyword evidence="11 19" id="KW-0521">NADP</keyword>
<dbReference type="InterPro" id="IPR011601">
    <property type="entry name" value="MurB_C"/>
</dbReference>
<dbReference type="PROSITE" id="PS51387">
    <property type="entry name" value="FAD_PCMH"/>
    <property type="match status" value="1"/>
</dbReference>
<dbReference type="InterPro" id="IPR016167">
    <property type="entry name" value="FAD-bd_PCMH_sub1"/>
</dbReference>
<comment type="caution">
    <text evidence="21">The sequence shown here is derived from an EMBL/GenBank/DDBJ whole genome shotgun (WGS) entry which is preliminary data.</text>
</comment>
<keyword evidence="10 19" id="KW-0274">FAD</keyword>
<dbReference type="InterPro" id="IPR036318">
    <property type="entry name" value="FAD-bd_PCMH-like_sf"/>
</dbReference>